<dbReference type="PANTHER" id="PTHR43465">
    <property type="entry name" value="DUF1680 DOMAIN PROTEIN (AFU_ORTHOLOGUE AFUA_1G08910)"/>
    <property type="match status" value="1"/>
</dbReference>
<sequence length="281" mass="31829">MAKHLWYATPDNGLAAVMYADNSITAKVGYGQTVTIHQRTHYPFDNIVELSIETDTPNRFPLYARVPGWCESPEVQVNGNTIAIESKPQQFILIQREWKKGDTVRLRLPMKLRVQRWLKNGNSASVHYGPLAFSLKIQENRVSTNGMDYPFGNGLRELCRQYQVDIQRFSGTDKWPAFNLLPGSLWNYGLALTGDEAEKQFNVIQRPWPFNDMPFTHDGAPIVIEAPARRIPQWKIANNNLIEPLPDSPVTTDEPIETIELIPMGAARLRLSAFPVVVTAD</sequence>
<dbReference type="InterPro" id="IPR049046">
    <property type="entry name" value="Beta-AFase-like_GH127_middle"/>
</dbReference>
<protein>
    <recommendedName>
        <fullName evidence="1">Non-reducing end beta-L-arabinofuranosidase-like GH127 middle domain-containing protein</fullName>
    </recommendedName>
</protein>
<dbReference type="EMBL" id="BARS01002420">
    <property type="protein sequence ID" value="GAF85065.1"/>
    <property type="molecule type" value="Genomic_DNA"/>
</dbReference>
<evidence type="ECO:0000313" key="2">
    <source>
        <dbReference type="EMBL" id="GAF85065.1"/>
    </source>
</evidence>
<gene>
    <name evidence="2" type="ORF">S01H1_04599</name>
</gene>
<evidence type="ECO:0000259" key="1">
    <source>
        <dbReference type="Pfam" id="PF20736"/>
    </source>
</evidence>
<feature type="domain" description="Non-reducing end beta-L-arabinofuranosidase-like GH127 middle" evidence="1">
    <location>
        <begin position="15"/>
        <end position="110"/>
    </location>
</feature>
<dbReference type="InterPro" id="IPR049174">
    <property type="entry name" value="Beta-AFase-like"/>
</dbReference>
<dbReference type="AlphaFoldDB" id="X0U9A9"/>
<proteinExistence type="predicted"/>
<organism evidence="2">
    <name type="scientific">marine sediment metagenome</name>
    <dbReference type="NCBI Taxonomy" id="412755"/>
    <lineage>
        <taxon>unclassified sequences</taxon>
        <taxon>metagenomes</taxon>
        <taxon>ecological metagenomes</taxon>
    </lineage>
</organism>
<accession>X0U9A9</accession>
<dbReference type="Pfam" id="PF20736">
    <property type="entry name" value="Glyco_hydro127M"/>
    <property type="match status" value="1"/>
</dbReference>
<dbReference type="PANTHER" id="PTHR43465:SF2">
    <property type="entry name" value="DUF1680 DOMAIN PROTEIN (AFU_ORTHOLOGUE AFUA_1G08910)"/>
    <property type="match status" value="1"/>
</dbReference>
<reference evidence="2" key="1">
    <citation type="journal article" date="2014" name="Front. Microbiol.">
        <title>High frequency of phylogenetically diverse reductive dehalogenase-homologous genes in deep subseafloor sedimentary metagenomes.</title>
        <authorList>
            <person name="Kawai M."/>
            <person name="Futagami T."/>
            <person name="Toyoda A."/>
            <person name="Takaki Y."/>
            <person name="Nishi S."/>
            <person name="Hori S."/>
            <person name="Arai W."/>
            <person name="Tsubouchi T."/>
            <person name="Morono Y."/>
            <person name="Uchiyama I."/>
            <person name="Ito T."/>
            <person name="Fujiyama A."/>
            <person name="Inagaki F."/>
            <person name="Takami H."/>
        </authorList>
    </citation>
    <scope>NUCLEOTIDE SEQUENCE</scope>
    <source>
        <strain evidence="2">Expedition CK06-06</strain>
    </source>
</reference>
<name>X0U9A9_9ZZZZ</name>
<comment type="caution">
    <text evidence="2">The sequence shown here is derived from an EMBL/GenBank/DDBJ whole genome shotgun (WGS) entry which is preliminary data.</text>
</comment>